<feature type="transmembrane region" description="Helical" evidence="2">
    <location>
        <begin position="178"/>
        <end position="195"/>
    </location>
</feature>
<feature type="compositionally biased region" description="Low complexity" evidence="1">
    <location>
        <begin position="21"/>
        <end position="39"/>
    </location>
</feature>
<accession>A0ABS4Y7E8</accession>
<keyword evidence="2" id="KW-1133">Transmembrane helix</keyword>
<gene>
    <name evidence="3" type="ORF">JO379_004128</name>
</gene>
<dbReference type="GeneID" id="91571002"/>
<organism evidence="3 4">
    <name type="scientific">Streptomyces syringium</name>
    <dbReference type="NCBI Taxonomy" id="76729"/>
    <lineage>
        <taxon>Bacteria</taxon>
        <taxon>Bacillati</taxon>
        <taxon>Actinomycetota</taxon>
        <taxon>Actinomycetes</taxon>
        <taxon>Kitasatosporales</taxon>
        <taxon>Streptomycetaceae</taxon>
        <taxon>Streptomyces</taxon>
    </lineage>
</organism>
<evidence type="ECO:0000256" key="2">
    <source>
        <dbReference type="SAM" id="Phobius"/>
    </source>
</evidence>
<reference evidence="3 4" key="1">
    <citation type="submission" date="2021-03" db="EMBL/GenBank/DDBJ databases">
        <title>Sequencing the genomes of 1000 actinobacteria strains.</title>
        <authorList>
            <person name="Klenk H.-P."/>
        </authorList>
    </citation>
    <scope>NUCLEOTIDE SEQUENCE [LARGE SCALE GENOMIC DNA]</scope>
    <source>
        <strain evidence="3 4">DSM 41480</strain>
    </source>
</reference>
<feature type="compositionally biased region" description="Low complexity" evidence="1">
    <location>
        <begin position="1"/>
        <end position="15"/>
    </location>
</feature>
<dbReference type="EMBL" id="JAGIOH010000001">
    <property type="protein sequence ID" value="MBP2404659.1"/>
    <property type="molecule type" value="Genomic_DNA"/>
</dbReference>
<keyword evidence="4" id="KW-1185">Reference proteome</keyword>
<dbReference type="Proteomes" id="UP001519291">
    <property type="component" value="Unassembled WGS sequence"/>
</dbReference>
<sequence length="208" mass="21670">MSFGDQNNPYGQQPPQGQPGYGYPQQAPQGIPGQPGQPYAPFPQDQGGGYNGAPYGQPFAMPGLTKAARVLMYVIAGVHVVLAGLFATAIAAIDDAVEKEGSGGTVRTANGEEVDVDTVIDAGKGVIAFFVLLAAVFAIIGIILAARYGKGRNGVRVGSIVYSSFGIISGLITSVMYGLGLVTLVASILVIVFAAKRASSEWFQRPRY</sequence>
<name>A0ABS4Y7E8_9ACTN</name>
<proteinExistence type="predicted"/>
<feature type="region of interest" description="Disordered" evidence="1">
    <location>
        <begin position="1"/>
        <end position="47"/>
    </location>
</feature>
<protein>
    <recommendedName>
        <fullName evidence="5">Integral membrane protein</fullName>
    </recommendedName>
</protein>
<comment type="caution">
    <text evidence="3">The sequence shown here is derived from an EMBL/GenBank/DDBJ whole genome shotgun (WGS) entry which is preliminary data.</text>
</comment>
<keyword evidence="2" id="KW-0812">Transmembrane</keyword>
<evidence type="ECO:0000313" key="3">
    <source>
        <dbReference type="EMBL" id="MBP2404659.1"/>
    </source>
</evidence>
<dbReference type="RefSeq" id="WP_130879471.1">
    <property type="nucleotide sequence ID" value="NZ_JAGIOH010000001.1"/>
</dbReference>
<keyword evidence="2" id="KW-0472">Membrane</keyword>
<feature type="transmembrane region" description="Helical" evidence="2">
    <location>
        <begin position="70"/>
        <end position="93"/>
    </location>
</feature>
<evidence type="ECO:0008006" key="5">
    <source>
        <dbReference type="Google" id="ProtNLM"/>
    </source>
</evidence>
<evidence type="ECO:0000256" key="1">
    <source>
        <dbReference type="SAM" id="MobiDB-lite"/>
    </source>
</evidence>
<feature type="transmembrane region" description="Helical" evidence="2">
    <location>
        <begin position="126"/>
        <end position="146"/>
    </location>
</feature>
<evidence type="ECO:0000313" key="4">
    <source>
        <dbReference type="Proteomes" id="UP001519291"/>
    </source>
</evidence>